<evidence type="ECO:0000313" key="2">
    <source>
        <dbReference type="EMBL" id="GAA1414835.1"/>
    </source>
</evidence>
<evidence type="ECO:0008006" key="4">
    <source>
        <dbReference type="Google" id="ProtNLM"/>
    </source>
</evidence>
<comment type="caution">
    <text evidence="2">The sequence shown here is derived from an EMBL/GenBank/DDBJ whole genome shotgun (WGS) entry which is preliminary data.</text>
</comment>
<feature type="region of interest" description="Disordered" evidence="1">
    <location>
        <begin position="444"/>
        <end position="490"/>
    </location>
</feature>
<evidence type="ECO:0000256" key="1">
    <source>
        <dbReference type="SAM" id="MobiDB-lite"/>
    </source>
</evidence>
<feature type="region of interest" description="Disordered" evidence="1">
    <location>
        <begin position="197"/>
        <end position="227"/>
    </location>
</feature>
<sequence>MTAMTRYDGEHGGEGAGAQRTFAALPPARGRAFGLTWWGRAWLAALESTALDPGQLKAGRSLARAGAVGAVSVRPGRITAVVQDRDGTGHRADVLLQQLTDEQWDRFADMAAERAGHVAALLDREMPTHLVEDAELAGVELLPGLGDLEAECDCGAWDHCGHTAALCYQTARLLDQDPFVLLLMRGRSERALLEALESRAGTSGPHDRPAGADGAHESNGMHGAHDGHGVDAGEAFATGVVLPPLPDLPALPAAPGAPPSLDTETPPPAGIDPGALEFLADRTAAEAHRLLSEALREGQSGRQEHLTVPGATVAQDAVRLAAGEPAPEMAIRLAEGSGRGRDGLAVAVRAWQLSGAEALEMLDEEWTLDREALARARAALDTAWDEDERPPLKARANRWTVVGAPVQLRLSRDGRWWPYRKERGRWTPAGAPAQDPATALAAAEGATGPWTEHAAGPWAEGATGFQASARRSLGRAHRRSLGRARRRSLS</sequence>
<dbReference type="EMBL" id="BAAAIZ010000004">
    <property type="protein sequence ID" value="GAA1414835.1"/>
    <property type="molecule type" value="Genomic_DNA"/>
</dbReference>
<feature type="compositionally biased region" description="Basic and acidic residues" evidence="1">
    <location>
        <begin position="205"/>
        <end position="216"/>
    </location>
</feature>
<protein>
    <recommendedName>
        <fullName evidence="4">SWF or SNF family helicase</fullName>
    </recommendedName>
</protein>
<proteinExistence type="predicted"/>
<keyword evidence="3" id="KW-1185">Reference proteome</keyword>
<organism evidence="2 3">
    <name type="scientific">Streptomyces thermospinosisporus</name>
    <dbReference type="NCBI Taxonomy" id="161482"/>
    <lineage>
        <taxon>Bacteria</taxon>
        <taxon>Bacillati</taxon>
        <taxon>Actinomycetota</taxon>
        <taxon>Actinomycetes</taxon>
        <taxon>Kitasatosporales</taxon>
        <taxon>Streptomycetaceae</taxon>
        <taxon>Streptomyces</taxon>
    </lineage>
</organism>
<accession>A0ABN1YII7</accession>
<dbReference type="PANTHER" id="PTHR38133:SF1">
    <property type="entry name" value="SLR1429 PROTEIN"/>
    <property type="match status" value="1"/>
</dbReference>
<dbReference type="Proteomes" id="UP001500973">
    <property type="component" value="Unassembled WGS sequence"/>
</dbReference>
<evidence type="ECO:0000313" key="3">
    <source>
        <dbReference type="Proteomes" id="UP001500973"/>
    </source>
</evidence>
<dbReference type="PANTHER" id="PTHR38133">
    <property type="entry name" value="SLR1429 PROTEIN"/>
    <property type="match status" value="1"/>
</dbReference>
<reference evidence="2 3" key="1">
    <citation type="journal article" date="2019" name="Int. J. Syst. Evol. Microbiol.">
        <title>The Global Catalogue of Microorganisms (GCM) 10K type strain sequencing project: providing services to taxonomists for standard genome sequencing and annotation.</title>
        <authorList>
            <consortium name="The Broad Institute Genomics Platform"/>
            <consortium name="The Broad Institute Genome Sequencing Center for Infectious Disease"/>
            <person name="Wu L."/>
            <person name="Ma J."/>
        </authorList>
    </citation>
    <scope>NUCLEOTIDE SEQUENCE [LARGE SCALE GENOMIC DNA]</scope>
    <source>
        <strain evidence="2 3">JCM 11756</strain>
    </source>
</reference>
<name>A0ABN1YII7_9ACTN</name>
<gene>
    <name evidence="2" type="ORF">GCM10009601_03370</name>
</gene>
<feature type="compositionally biased region" description="Basic residues" evidence="1">
    <location>
        <begin position="472"/>
        <end position="490"/>
    </location>
</feature>